<evidence type="ECO:0000256" key="7">
    <source>
        <dbReference type="ARBA" id="ARBA00060592"/>
    </source>
</evidence>
<dbReference type="InterPro" id="IPR041280">
    <property type="entry name" value="Big_10"/>
</dbReference>
<feature type="active site" description="Proton donor/acceptor" evidence="8">
    <location>
        <position position="342"/>
    </location>
</feature>
<dbReference type="AlphaFoldDB" id="A0A098BMY3"/>
<gene>
    <name evidence="10" type="ORF">RHRU231_600001</name>
</gene>
<dbReference type="SUPFAM" id="SSF141523">
    <property type="entry name" value="L,D-transpeptidase catalytic domain-like"/>
    <property type="match status" value="1"/>
</dbReference>
<dbReference type="GO" id="GO:0008360">
    <property type="term" value="P:regulation of cell shape"/>
    <property type="evidence" value="ECO:0007669"/>
    <property type="project" value="UniProtKB-UniRule"/>
</dbReference>
<dbReference type="Pfam" id="PF03734">
    <property type="entry name" value="YkuD"/>
    <property type="match status" value="1"/>
</dbReference>
<dbReference type="Proteomes" id="UP000042997">
    <property type="component" value="Unassembled WGS sequence"/>
</dbReference>
<evidence type="ECO:0000256" key="2">
    <source>
        <dbReference type="ARBA" id="ARBA00022679"/>
    </source>
</evidence>
<dbReference type="CDD" id="cd16913">
    <property type="entry name" value="YkuD_like"/>
    <property type="match status" value="1"/>
</dbReference>
<evidence type="ECO:0000259" key="9">
    <source>
        <dbReference type="PROSITE" id="PS52029"/>
    </source>
</evidence>
<sequence>MMVCMPTVDRRRVAAGAAGVVALLVVLTGCGSSTGGSSPSATSPAPVGPRIEVSPSDGATGVEPLAPVLVQTPDGTFESVTMTNEDGRTIDGIVTPDRHTWKPTGPLGYGRSYTVTATAIGADGTRSDRTTGFTTLTPDNQTAVVFRTTGGGAVSDGGVYGVGLVVVAHFDEPIPDRAAAEKTLTVQANPPVDGAWYWADEQNAHWRPRSYYPPGTQVTVRADIYGKPLGGGLFGQEDASVSFSLGDAHISVADDDTIQVTVTDNGQIVRTMPTSMGRGGTEVVDGRTLSFWTQPGIYTVLDQANPVVMDSSTYGLPVNSRLGYKEVINYATRISNDGIYLHQLDATVWAQGNTNVSHGCLNLSGADARWFYEFSRPGDVVEVRNTGGAPLQLWQNGDWSIPWEQWQAGSALR</sequence>
<dbReference type="CDD" id="cd13432">
    <property type="entry name" value="LDT_IgD_like_2"/>
    <property type="match status" value="1"/>
</dbReference>
<feature type="active site" description="Nucleophile" evidence="8">
    <location>
        <position position="360"/>
    </location>
</feature>
<dbReference type="GO" id="GO:0018104">
    <property type="term" value="P:peptidoglycan-protein cross-linking"/>
    <property type="evidence" value="ECO:0007669"/>
    <property type="project" value="TreeGrafter"/>
</dbReference>
<name>A0A098BMY3_9NOCA</name>
<dbReference type="EMBL" id="CCSD01000073">
    <property type="protein sequence ID" value="CDZ90068.1"/>
    <property type="molecule type" value="Genomic_DNA"/>
</dbReference>
<keyword evidence="3 8" id="KW-0133">Cell shape</keyword>
<comment type="pathway">
    <text evidence="7">Glycan biosynthesis.</text>
</comment>
<dbReference type="GO" id="GO:0016746">
    <property type="term" value="F:acyltransferase activity"/>
    <property type="evidence" value="ECO:0007669"/>
    <property type="project" value="UniProtKB-KW"/>
</dbReference>
<evidence type="ECO:0000256" key="4">
    <source>
        <dbReference type="ARBA" id="ARBA00022984"/>
    </source>
</evidence>
<dbReference type="UniPathway" id="UPA00219"/>
<evidence type="ECO:0000313" key="11">
    <source>
        <dbReference type="Proteomes" id="UP000042997"/>
    </source>
</evidence>
<dbReference type="InterPro" id="IPR038063">
    <property type="entry name" value="Transpep_catalytic_dom"/>
</dbReference>
<dbReference type="Gene3D" id="2.40.440.10">
    <property type="entry name" value="L,D-transpeptidase catalytic domain-like"/>
    <property type="match status" value="1"/>
</dbReference>
<keyword evidence="2" id="KW-0808">Transferase</keyword>
<keyword evidence="5" id="KW-0012">Acyltransferase</keyword>
<dbReference type="Pfam" id="PF17964">
    <property type="entry name" value="Big_10"/>
    <property type="match status" value="1"/>
</dbReference>
<evidence type="ECO:0000256" key="6">
    <source>
        <dbReference type="ARBA" id="ARBA00023316"/>
    </source>
</evidence>
<dbReference type="Gene3D" id="2.60.40.3710">
    <property type="match status" value="1"/>
</dbReference>
<keyword evidence="10" id="KW-0449">Lipoprotein</keyword>
<proteinExistence type="predicted"/>
<accession>A0A098BMY3</accession>
<comment type="pathway">
    <text evidence="1 8">Cell wall biogenesis; peptidoglycan biosynthesis.</text>
</comment>
<feature type="domain" description="L,D-TPase catalytic" evidence="9">
    <location>
        <begin position="249"/>
        <end position="384"/>
    </location>
</feature>
<dbReference type="PROSITE" id="PS52029">
    <property type="entry name" value="LD_TPASE"/>
    <property type="match status" value="1"/>
</dbReference>
<evidence type="ECO:0000256" key="3">
    <source>
        <dbReference type="ARBA" id="ARBA00022960"/>
    </source>
</evidence>
<dbReference type="Gene3D" id="2.60.40.3780">
    <property type="match status" value="1"/>
</dbReference>
<keyword evidence="6 8" id="KW-0961">Cell wall biogenesis/degradation</keyword>
<reference evidence="10 11" key="1">
    <citation type="journal article" date="2014" name="Genome Announc.">
        <title>Draft Genome Sequence of Propane- and Butane-Oxidizing Actinobacterium Rhodococcus ruber IEGM 231.</title>
        <authorList>
            <person name="Ivshina I.B."/>
            <person name="Kuyukina M.S."/>
            <person name="Krivoruchko A.V."/>
            <person name="Barbe V."/>
            <person name="Fischer C."/>
        </authorList>
    </citation>
    <scope>NUCLEOTIDE SEQUENCE [LARGE SCALE GENOMIC DNA]</scope>
</reference>
<dbReference type="InterPro" id="IPR050979">
    <property type="entry name" value="LD-transpeptidase"/>
</dbReference>
<dbReference type="GO" id="GO:0005576">
    <property type="term" value="C:extracellular region"/>
    <property type="evidence" value="ECO:0007669"/>
    <property type="project" value="TreeGrafter"/>
</dbReference>
<evidence type="ECO:0000256" key="5">
    <source>
        <dbReference type="ARBA" id="ARBA00023315"/>
    </source>
</evidence>
<keyword evidence="4 8" id="KW-0573">Peptidoglycan synthesis</keyword>
<evidence type="ECO:0000256" key="1">
    <source>
        <dbReference type="ARBA" id="ARBA00004752"/>
    </source>
</evidence>
<evidence type="ECO:0000313" key="10">
    <source>
        <dbReference type="EMBL" id="CDZ90068.1"/>
    </source>
</evidence>
<dbReference type="GO" id="GO:0071555">
    <property type="term" value="P:cell wall organization"/>
    <property type="evidence" value="ECO:0007669"/>
    <property type="project" value="UniProtKB-UniRule"/>
</dbReference>
<dbReference type="InterPro" id="IPR005490">
    <property type="entry name" value="LD_TPept_cat_dom"/>
</dbReference>
<dbReference type="PANTHER" id="PTHR30582:SF2">
    <property type="entry name" value="L,D-TRANSPEPTIDASE YCIB-RELATED"/>
    <property type="match status" value="1"/>
</dbReference>
<protein>
    <submittedName>
        <fullName evidence="10">ErfK/YbiS/YcfS/YnhG family lipoprotein</fullName>
    </submittedName>
</protein>
<dbReference type="PANTHER" id="PTHR30582">
    <property type="entry name" value="L,D-TRANSPEPTIDASE"/>
    <property type="match status" value="1"/>
</dbReference>
<organism evidence="10 11">
    <name type="scientific">Rhodococcus ruber</name>
    <dbReference type="NCBI Taxonomy" id="1830"/>
    <lineage>
        <taxon>Bacteria</taxon>
        <taxon>Bacillati</taxon>
        <taxon>Actinomycetota</taxon>
        <taxon>Actinomycetes</taxon>
        <taxon>Mycobacteriales</taxon>
        <taxon>Nocardiaceae</taxon>
        <taxon>Rhodococcus</taxon>
    </lineage>
</organism>
<dbReference type="GO" id="GO:0071972">
    <property type="term" value="F:peptidoglycan L,D-transpeptidase activity"/>
    <property type="evidence" value="ECO:0007669"/>
    <property type="project" value="TreeGrafter"/>
</dbReference>
<dbReference type="FunFam" id="2.60.40.3780:FF:000001">
    <property type="entry name" value="L,D-transpeptidase 2"/>
    <property type="match status" value="1"/>
</dbReference>
<evidence type="ECO:0000256" key="8">
    <source>
        <dbReference type="PROSITE-ProRule" id="PRU01373"/>
    </source>
</evidence>